<dbReference type="SUPFAM" id="SSF48310">
    <property type="entry name" value="Aldehyde ferredoxin oxidoreductase, C-terminal domains"/>
    <property type="match status" value="1"/>
</dbReference>
<dbReference type="InterPro" id="IPR001203">
    <property type="entry name" value="OxRdtase_Ald_Fedxn_C"/>
</dbReference>
<dbReference type="InterPro" id="IPR013985">
    <property type="entry name" value="Ald_Fedxn_OxRdtase_dom3"/>
</dbReference>
<evidence type="ECO:0000256" key="7">
    <source>
        <dbReference type="ARBA" id="ARBA00023014"/>
    </source>
</evidence>
<organism evidence="10">
    <name type="scientific">marine sediment metagenome</name>
    <dbReference type="NCBI Taxonomy" id="412755"/>
    <lineage>
        <taxon>unclassified sequences</taxon>
        <taxon>metagenomes</taxon>
        <taxon>ecological metagenomes</taxon>
    </lineage>
</organism>
<dbReference type="InterPro" id="IPR036021">
    <property type="entry name" value="Tungsten_al_ferr_oxy-like_C"/>
</dbReference>
<dbReference type="GO" id="GO:0016625">
    <property type="term" value="F:oxidoreductase activity, acting on the aldehyde or oxo group of donors, iron-sulfur protein as acceptor"/>
    <property type="evidence" value="ECO:0007669"/>
    <property type="project" value="InterPro"/>
</dbReference>
<comment type="cofactor">
    <cofactor evidence="1">
        <name>[4Fe-4S] cluster</name>
        <dbReference type="ChEBI" id="CHEBI:49883"/>
    </cofactor>
</comment>
<evidence type="ECO:0000256" key="1">
    <source>
        <dbReference type="ARBA" id="ARBA00001966"/>
    </source>
</evidence>
<dbReference type="GO" id="GO:0051539">
    <property type="term" value="F:4 iron, 4 sulfur cluster binding"/>
    <property type="evidence" value="ECO:0007669"/>
    <property type="project" value="UniProtKB-KW"/>
</dbReference>
<evidence type="ECO:0000259" key="9">
    <source>
        <dbReference type="SMART" id="SM00790"/>
    </source>
</evidence>
<evidence type="ECO:0000256" key="6">
    <source>
        <dbReference type="ARBA" id="ARBA00023004"/>
    </source>
</evidence>
<evidence type="ECO:0000256" key="4">
    <source>
        <dbReference type="ARBA" id="ARBA00022723"/>
    </source>
</evidence>
<evidence type="ECO:0000256" key="3">
    <source>
        <dbReference type="ARBA" id="ARBA00022485"/>
    </source>
</evidence>
<keyword evidence="6" id="KW-0408">Iron</keyword>
<feature type="domain" description="Aldehyde ferredoxin oxidoreductase N-terminal" evidence="9">
    <location>
        <begin position="1"/>
        <end position="169"/>
    </location>
</feature>
<comment type="caution">
    <text evidence="10">The sequence shown here is derived from an EMBL/GenBank/DDBJ whole genome shotgun (WGS) entry which is preliminary data.</text>
</comment>
<dbReference type="Pfam" id="PF02730">
    <property type="entry name" value="AFOR_N"/>
    <property type="match status" value="1"/>
</dbReference>
<dbReference type="InterPro" id="IPR013984">
    <property type="entry name" value="Ald_Fedxn_OxRdtase_dom2"/>
</dbReference>
<dbReference type="InterPro" id="IPR013983">
    <property type="entry name" value="Ald_Fedxn_OxRdtase_N"/>
</dbReference>
<keyword evidence="7" id="KW-0411">Iron-sulfur</keyword>
<name>A0A0F9JF53_9ZZZZ</name>
<reference evidence="10" key="1">
    <citation type="journal article" date="2015" name="Nature">
        <title>Complex archaea that bridge the gap between prokaryotes and eukaryotes.</title>
        <authorList>
            <person name="Spang A."/>
            <person name="Saw J.H."/>
            <person name="Jorgensen S.L."/>
            <person name="Zaremba-Niedzwiedzka K."/>
            <person name="Martijn J."/>
            <person name="Lind A.E."/>
            <person name="van Eijk R."/>
            <person name="Schleper C."/>
            <person name="Guy L."/>
            <person name="Ettema T.J."/>
        </authorList>
    </citation>
    <scope>NUCLEOTIDE SEQUENCE</scope>
</reference>
<dbReference type="AlphaFoldDB" id="A0A0F9JF53"/>
<evidence type="ECO:0000256" key="5">
    <source>
        <dbReference type="ARBA" id="ARBA00023002"/>
    </source>
</evidence>
<dbReference type="Gene3D" id="1.10.599.10">
    <property type="entry name" value="Aldehyde Ferredoxin Oxidoreductase Protein, subunit A, domain 3"/>
    <property type="match status" value="1"/>
</dbReference>
<comment type="similarity">
    <text evidence="2">Belongs to the AOR/FOR family.</text>
</comment>
<dbReference type="Gene3D" id="3.60.9.10">
    <property type="entry name" value="Aldehyde ferredoxin oxidoreductase, N-terminal domain"/>
    <property type="match status" value="1"/>
</dbReference>
<keyword evidence="5" id="KW-0560">Oxidoreductase</keyword>
<accession>A0A0F9JF53</accession>
<dbReference type="PANTHER" id="PTHR30038:SF0">
    <property type="entry name" value="TUNGSTEN-CONTAINING ALDEHYDE FERREDOXIN OXIDOREDUCTASE"/>
    <property type="match status" value="1"/>
</dbReference>
<dbReference type="SUPFAM" id="SSF56228">
    <property type="entry name" value="Aldehyde ferredoxin oxidoreductase, N-terminal domain"/>
    <property type="match status" value="1"/>
</dbReference>
<dbReference type="InterPro" id="IPR051919">
    <property type="entry name" value="W-dependent_AOR"/>
</dbReference>
<comment type="cofactor">
    <cofactor evidence="8">
        <name>tungstopterin</name>
        <dbReference type="ChEBI" id="CHEBI:30402"/>
    </cofactor>
</comment>
<dbReference type="GO" id="GO:0046872">
    <property type="term" value="F:metal ion binding"/>
    <property type="evidence" value="ECO:0007669"/>
    <property type="project" value="UniProtKB-KW"/>
</dbReference>
<proteinExistence type="inferred from homology"/>
<evidence type="ECO:0000256" key="8">
    <source>
        <dbReference type="ARBA" id="ARBA00049934"/>
    </source>
</evidence>
<gene>
    <name evidence="10" type="ORF">LCGC14_1460850</name>
</gene>
<dbReference type="InterPro" id="IPR036503">
    <property type="entry name" value="Ald_Fedxn_OxRdtase_N_sf"/>
</dbReference>
<keyword evidence="3" id="KW-0004">4Fe-4S</keyword>
<evidence type="ECO:0000256" key="2">
    <source>
        <dbReference type="ARBA" id="ARBA00011032"/>
    </source>
</evidence>
<sequence>MFLLYNHLPPGINPLSPENPLLIGTGLLTGIPALGSGRCDIAAKSPITGAIGDSNIGGFFAPQLRMAGFDHLVITGKAEKPVYLLIRDGVIEILDASHLWGKDTFETQSQIRADHGDDDIESLVIGKAGENLVRFANIRTGMKSAAGRTGMGCVMGSKNLKAIAARGMMDIEFTHIEKLLEYCKEMVDMIMKNRYSRAAQKWGTLIIFSTTNTTGLIRTKNFQLNQLEDGEDIEPEEMDKYTLGMASCYGCPIGCRHRYKLTQGSYAPLYGEGPEYTSLGAFGTMVDCRKMETILVANHLVNKYGLDTVETGGLIAWAMELYEKGIITEKITNGLKLEWGNEEVLFELIRKITFREDFGDILADGFKTAISKIGKESAYYAIHVKYLSNIHSDERPTPSLALGIATSTRGADHLRSRPAIDLYGLPEDFLEEIYGAPVSSDYRSYDGKSRMVWWQELLYAVTDSLGICKYQTVFIAVHAPKWEEFSRLIYLVSGMEFTNSQLMEVGERIYTLERMINNREGFTRKDDKLPERYFKEATPIGLPRVKNKKIDKVKFEKMLDEYYILHGWDNNGVPTQQILQKLGIEETQSHII</sequence>
<dbReference type="SMART" id="SM00790">
    <property type="entry name" value="AFOR_N"/>
    <property type="match status" value="1"/>
</dbReference>
<dbReference type="Gene3D" id="1.10.569.10">
    <property type="entry name" value="Aldehyde Ferredoxin Oxidoreductase Protein, subunit A, domain 2"/>
    <property type="match status" value="1"/>
</dbReference>
<dbReference type="EMBL" id="LAZR01010166">
    <property type="protein sequence ID" value="KKM68444.1"/>
    <property type="molecule type" value="Genomic_DNA"/>
</dbReference>
<dbReference type="PANTHER" id="PTHR30038">
    <property type="entry name" value="ALDEHYDE FERREDOXIN OXIDOREDUCTASE"/>
    <property type="match status" value="1"/>
</dbReference>
<protein>
    <recommendedName>
        <fullName evidence="9">Aldehyde ferredoxin oxidoreductase N-terminal domain-containing protein</fullName>
    </recommendedName>
</protein>
<dbReference type="GO" id="GO:0009055">
    <property type="term" value="F:electron transfer activity"/>
    <property type="evidence" value="ECO:0007669"/>
    <property type="project" value="InterPro"/>
</dbReference>
<keyword evidence="4" id="KW-0479">Metal-binding</keyword>
<dbReference type="Pfam" id="PF01314">
    <property type="entry name" value="AFOR_C"/>
    <property type="match status" value="1"/>
</dbReference>
<evidence type="ECO:0000313" key="10">
    <source>
        <dbReference type="EMBL" id="KKM68444.1"/>
    </source>
</evidence>